<comment type="caution">
    <text evidence="2">The sequence shown here is derived from an EMBL/GenBank/DDBJ whole genome shotgun (WGS) entry which is preliminary data.</text>
</comment>
<dbReference type="Proteomes" id="UP000485058">
    <property type="component" value="Unassembled WGS sequence"/>
</dbReference>
<keyword evidence="1" id="KW-0732">Signal</keyword>
<dbReference type="AlphaFoldDB" id="A0A699YG52"/>
<organism evidence="2 3">
    <name type="scientific">Haematococcus lacustris</name>
    <name type="common">Green alga</name>
    <name type="synonym">Haematococcus pluvialis</name>
    <dbReference type="NCBI Taxonomy" id="44745"/>
    <lineage>
        <taxon>Eukaryota</taxon>
        <taxon>Viridiplantae</taxon>
        <taxon>Chlorophyta</taxon>
        <taxon>core chlorophytes</taxon>
        <taxon>Chlorophyceae</taxon>
        <taxon>CS clade</taxon>
        <taxon>Chlamydomonadales</taxon>
        <taxon>Haematococcaceae</taxon>
        <taxon>Haematococcus</taxon>
    </lineage>
</organism>
<name>A0A699YG52_HAELA</name>
<reference evidence="2 3" key="1">
    <citation type="submission" date="2020-02" db="EMBL/GenBank/DDBJ databases">
        <title>Draft genome sequence of Haematococcus lacustris strain NIES-144.</title>
        <authorList>
            <person name="Morimoto D."/>
            <person name="Nakagawa S."/>
            <person name="Yoshida T."/>
            <person name="Sawayama S."/>
        </authorList>
    </citation>
    <scope>NUCLEOTIDE SEQUENCE [LARGE SCALE GENOMIC DNA]</scope>
    <source>
        <strain evidence="2 3">NIES-144</strain>
    </source>
</reference>
<gene>
    <name evidence="2" type="ORF">HaLaN_00563</name>
</gene>
<evidence type="ECO:0000313" key="2">
    <source>
        <dbReference type="EMBL" id="GFH06006.1"/>
    </source>
</evidence>
<keyword evidence="3" id="KW-1185">Reference proteome</keyword>
<dbReference type="EMBL" id="BLLF01000018">
    <property type="protein sequence ID" value="GFH06006.1"/>
    <property type="molecule type" value="Genomic_DNA"/>
</dbReference>
<evidence type="ECO:0000256" key="1">
    <source>
        <dbReference type="SAM" id="SignalP"/>
    </source>
</evidence>
<evidence type="ECO:0000313" key="3">
    <source>
        <dbReference type="Proteomes" id="UP000485058"/>
    </source>
</evidence>
<proteinExistence type="predicted"/>
<evidence type="ECO:0008006" key="4">
    <source>
        <dbReference type="Google" id="ProtNLM"/>
    </source>
</evidence>
<sequence length="212" mass="22151">MGNAVRLVSLLLLLHALASVSEAGNVASAQFISICEFDSQANCKCAATLHVEYEDIESKGGVVPRLKTEPPPCCEAIPQVRCPLSRPGIGRIWAAALSATCVSVQLQIASGIDVGLAVAMPWRPNPSTVTLAMSRTLSPSCAAQAVLPWAELQGGGGAWPLPGRDSQVRLGVKAALIAFLIECDDQGVGQAVRWCGLHRACSSTAVAHTPCR</sequence>
<feature type="signal peptide" evidence="1">
    <location>
        <begin position="1"/>
        <end position="23"/>
    </location>
</feature>
<feature type="chain" id="PRO_5025371656" description="Bifunctional inhibitor/plant lipid transfer protein/seed storage helical domain-containing protein" evidence="1">
    <location>
        <begin position="24"/>
        <end position="212"/>
    </location>
</feature>
<protein>
    <recommendedName>
        <fullName evidence="4">Bifunctional inhibitor/plant lipid transfer protein/seed storage helical domain-containing protein</fullName>
    </recommendedName>
</protein>
<accession>A0A699YG52</accession>